<dbReference type="OrthoDB" id="47652at2"/>
<feature type="transmembrane region" description="Helical" evidence="1">
    <location>
        <begin position="68"/>
        <end position="89"/>
    </location>
</feature>
<evidence type="ECO:0000313" key="3">
    <source>
        <dbReference type="EMBL" id="TLD83008.1"/>
    </source>
</evidence>
<protein>
    <submittedName>
        <fullName evidence="3">YggT family protein</fullName>
    </submittedName>
</protein>
<dbReference type="Pfam" id="PF02325">
    <property type="entry name" value="CCB3_YggT"/>
    <property type="match status" value="1"/>
</dbReference>
<dbReference type="AlphaFoldDB" id="A0A099VEJ2"/>
<accession>A0A099VEJ2</accession>
<dbReference type="InterPro" id="IPR003425">
    <property type="entry name" value="CCB3/YggT"/>
</dbReference>
<feature type="transmembrane region" description="Helical" evidence="1">
    <location>
        <begin position="12"/>
        <end position="32"/>
    </location>
</feature>
<sequence>MGLVLNAIGNIFSWVITLYCWVIFISAILHLARADPHSQLMDILNRLTYPAYLFIKRFVKTEFNGLEFAPLIIILVLQFINLTLVRFLLAFH</sequence>
<dbReference type="RefSeq" id="WP_034321894.1">
    <property type="nucleotide sequence ID" value="NZ_BAAFHN010000063.1"/>
</dbReference>
<keyword evidence="1" id="KW-0472">Membrane</keyword>
<dbReference type="STRING" id="50960.LS81_03210"/>
<reference evidence="5 6" key="1">
    <citation type="journal article" date="2014" name="Genome Announc.">
        <title>Draft genome sequences of eight enterohepatic helicobacter species isolated from both laboratory and wild rodents.</title>
        <authorList>
            <person name="Sheh A."/>
            <person name="Shen Z."/>
            <person name="Fox J.G."/>
        </authorList>
    </citation>
    <scope>NUCLEOTIDE SEQUENCE [LARGE SCALE GENOMIC DNA]</scope>
    <source>
        <strain evidence="4 5">ATCC 49310</strain>
        <strain evidence="3 6">ATCC 700114</strain>
    </source>
</reference>
<reference evidence="2 7" key="3">
    <citation type="submission" date="2024-06" db="EMBL/GenBank/DDBJ databases">
        <title>Draft genome sequence of Helicobacter trogontum NHP16-4001.</title>
        <authorList>
            <person name="Rimbara E."/>
            <person name="Suzuki M."/>
        </authorList>
    </citation>
    <scope>NUCLEOTIDE SEQUENCE [LARGE SCALE GENOMIC DNA]</scope>
    <source>
        <strain evidence="2 7">NHP16-4001</strain>
    </source>
</reference>
<dbReference type="EMBL" id="BAAFHN010000063">
    <property type="protein sequence ID" value="GAB0173796.1"/>
    <property type="molecule type" value="Genomic_DNA"/>
</dbReference>
<proteinExistence type="predicted"/>
<keyword evidence="1" id="KW-0812">Transmembrane</keyword>
<evidence type="ECO:0000313" key="4">
    <source>
        <dbReference type="EMBL" id="TLD97018.1"/>
    </source>
</evidence>
<keyword evidence="7" id="KW-1185">Reference proteome</keyword>
<dbReference type="Proteomes" id="UP000029861">
    <property type="component" value="Unassembled WGS sequence"/>
</dbReference>
<evidence type="ECO:0000256" key="1">
    <source>
        <dbReference type="SAM" id="Phobius"/>
    </source>
</evidence>
<dbReference type="Proteomes" id="UP001562457">
    <property type="component" value="Unassembled WGS sequence"/>
</dbReference>
<dbReference type="EMBL" id="JRPL02000012">
    <property type="protein sequence ID" value="TLD83008.1"/>
    <property type="molecule type" value="Genomic_DNA"/>
</dbReference>
<keyword evidence="1" id="KW-1133">Transmembrane helix</keyword>
<dbReference type="eggNOG" id="COG0762">
    <property type="taxonomic scope" value="Bacteria"/>
</dbReference>
<evidence type="ECO:0000313" key="2">
    <source>
        <dbReference type="EMBL" id="GAB0173796.1"/>
    </source>
</evidence>
<evidence type="ECO:0000313" key="7">
    <source>
        <dbReference type="Proteomes" id="UP001562457"/>
    </source>
</evidence>
<reference evidence="4" key="2">
    <citation type="submission" date="2018-04" db="EMBL/GenBank/DDBJ databases">
        <authorList>
            <person name="Sheh A."/>
            <person name="Shen Z."/>
            <person name="Mannion A.J."/>
            <person name="Fox J.G."/>
        </authorList>
    </citation>
    <scope>NUCLEOTIDE SEQUENCE</scope>
    <source>
        <strain evidence="4">ATCC 49310</strain>
    </source>
</reference>
<dbReference type="EMBL" id="JRPK02000027">
    <property type="protein sequence ID" value="TLD97018.1"/>
    <property type="molecule type" value="Genomic_DNA"/>
</dbReference>
<organism evidence="3 6">
    <name type="scientific">Helicobacter trogontum</name>
    <dbReference type="NCBI Taxonomy" id="50960"/>
    <lineage>
        <taxon>Bacteria</taxon>
        <taxon>Pseudomonadati</taxon>
        <taxon>Campylobacterota</taxon>
        <taxon>Epsilonproteobacteria</taxon>
        <taxon>Campylobacterales</taxon>
        <taxon>Helicobacteraceae</taxon>
        <taxon>Helicobacter</taxon>
    </lineage>
</organism>
<dbReference type="GO" id="GO:0016020">
    <property type="term" value="C:membrane"/>
    <property type="evidence" value="ECO:0007669"/>
    <property type="project" value="InterPro"/>
</dbReference>
<gene>
    <name evidence="4" type="ORF">LS80_007655</name>
    <name evidence="3" type="ORF">LS81_006050</name>
    <name evidence="2" type="ORF">NHP164001_18180</name>
</gene>
<evidence type="ECO:0000313" key="6">
    <source>
        <dbReference type="Proteomes" id="UP000029878"/>
    </source>
</evidence>
<name>A0A099VEJ2_9HELI</name>
<evidence type="ECO:0000313" key="5">
    <source>
        <dbReference type="Proteomes" id="UP000029861"/>
    </source>
</evidence>
<dbReference type="Proteomes" id="UP000029878">
    <property type="component" value="Unassembled WGS sequence"/>
</dbReference>
<comment type="caution">
    <text evidence="3">The sequence shown here is derived from an EMBL/GenBank/DDBJ whole genome shotgun (WGS) entry which is preliminary data.</text>
</comment>